<dbReference type="Pfam" id="PF19870">
    <property type="entry name" value="DUF6343"/>
    <property type="match status" value="1"/>
</dbReference>
<evidence type="ECO:0000313" key="2">
    <source>
        <dbReference type="EMBL" id="GES29805.1"/>
    </source>
</evidence>
<accession>A0A5J4LHY4</accession>
<protein>
    <submittedName>
        <fullName evidence="2">Uncharacterized protein</fullName>
    </submittedName>
</protein>
<feature type="transmembrane region" description="Helical" evidence="1">
    <location>
        <begin position="57"/>
        <end position="77"/>
    </location>
</feature>
<dbReference type="GeneID" id="96755814"/>
<name>A0A5J4LHY4_9ACTN</name>
<gene>
    <name evidence="2" type="ORF">San01_22920</name>
</gene>
<evidence type="ECO:0000313" key="3">
    <source>
        <dbReference type="Proteomes" id="UP000325598"/>
    </source>
</evidence>
<dbReference type="EMBL" id="BLAG01000007">
    <property type="protein sequence ID" value="GES29805.1"/>
    <property type="molecule type" value="Genomic_DNA"/>
</dbReference>
<evidence type="ECO:0000256" key="1">
    <source>
        <dbReference type="SAM" id="Phobius"/>
    </source>
</evidence>
<dbReference type="Proteomes" id="UP000325598">
    <property type="component" value="Unassembled WGS sequence"/>
</dbReference>
<organism evidence="2 3">
    <name type="scientific">Streptomyces angustmyceticus</name>
    <dbReference type="NCBI Taxonomy" id="285578"/>
    <lineage>
        <taxon>Bacteria</taxon>
        <taxon>Bacillati</taxon>
        <taxon>Actinomycetota</taxon>
        <taxon>Actinomycetes</taxon>
        <taxon>Kitasatosporales</taxon>
        <taxon>Streptomycetaceae</taxon>
        <taxon>Streptomyces</taxon>
    </lineage>
</organism>
<keyword evidence="1" id="KW-0812">Transmembrane</keyword>
<reference evidence="2 3" key="1">
    <citation type="submission" date="2019-10" db="EMBL/GenBank/DDBJ databases">
        <title>Whole genome shotgun sequence of Streptomyces angustmyceticus NBRC 3934.</title>
        <authorList>
            <person name="Hosoyama A."/>
            <person name="Ichikawa N."/>
            <person name="Kimura A."/>
            <person name="Kitahashi Y."/>
            <person name="Komaki H."/>
            <person name="Uohara A."/>
        </authorList>
    </citation>
    <scope>NUCLEOTIDE SEQUENCE [LARGE SCALE GENOMIC DNA]</scope>
    <source>
        <strain evidence="2 3">NBRC 3934</strain>
    </source>
</reference>
<keyword evidence="3" id="KW-1185">Reference proteome</keyword>
<comment type="caution">
    <text evidence="2">The sequence shown here is derived from an EMBL/GenBank/DDBJ whole genome shotgun (WGS) entry which is preliminary data.</text>
</comment>
<dbReference type="RefSeq" id="WP_086715410.1">
    <property type="nucleotide sequence ID" value="NZ_BLAG01000007.1"/>
</dbReference>
<dbReference type="AlphaFoldDB" id="A0A5J4LHY4"/>
<dbReference type="InterPro" id="IPR045924">
    <property type="entry name" value="DUF6343"/>
</dbReference>
<keyword evidence="1" id="KW-1133">Transmembrane helix</keyword>
<keyword evidence="1" id="KW-0472">Membrane</keyword>
<sequence>MKQRRTGTEPVTAQSPLRLRRTLAAGALVLLVAATVRLALAAHAAGPHDSPSPTVLLVLAVVCGVLAIAAVIDLVVLTRRLRQKGKTNPTDKNAP</sequence>
<proteinExistence type="predicted"/>